<proteinExistence type="predicted"/>
<feature type="compositionally biased region" description="Basic residues" evidence="1">
    <location>
        <begin position="234"/>
        <end position="248"/>
    </location>
</feature>
<dbReference type="RefSeq" id="WP_012869762.1">
    <property type="nucleotide sequence ID" value="NC_013522.1"/>
</dbReference>
<dbReference type="OrthoDB" id="5079at2"/>
<evidence type="ECO:0000256" key="1">
    <source>
        <dbReference type="SAM" id="MobiDB-lite"/>
    </source>
</evidence>
<evidence type="ECO:0000313" key="2">
    <source>
        <dbReference type="EMBL" id="ACZ19247.1"/>
    </source>
</evidence>
<dbReference type="KEGG" id="tai:Taci_1015"/>
<dbReference type="AlphaFoldDB" id="D1B5F6"/>
<dbReference type="STRING" id="525903.Taci_1015"/>
<dbReference type="EnsemblBacteria" id="ACZ19247">
    <property type="protein sequence ID" value="ACZ19247"/>
    <property type="gene ID" value="Taci_1015"/>
</dbReference>
<dbReference type="EMBL" id="CP001818">
    <property type="protein sequence ID" value="ACZ19247.1"/>
    <property type="molecule type" value="Genomic_DNA"/>
</dbReference>
<dbReference type="Proteomes" id="UP000002030">
    <property type="component" value="Chromosome"/>
</dbReference>
<reference evidence="2 3" key="1">
    <citation type="journal article" date="2009" name="Stand. Genomic Sci.">
        <title>Complete genome sequence of Thermanaerovibrio acidaminovorans type strain (Su883).</title>
        <authorList>
            <person name="Chovatia M."/>
            <person name="Sikorski J."/>
            <person name="Schroder M."/>
            <person name="Lapidus A."/>
            <person name="Nolan M."/>
            <person name="Tice H."/>
            <person name="Glavina Del Rio T."/>
            <person name="Copeland A."/>
            <person name="Cheng J.F."/>
            <person name="Lucas S."/>
            <person name="Chen F."/>
            <person name="Bruce D."/>
            <person name="Goodwin L."/>
            <person name="Pitluck S."/>
            <person name="Ivanova N."/>
            <person name="Mavromatis K."/>
            <person name="Ovchinnikova G."/>
            <person name="Pati A."/>
            <person name="Chen A."/>
            <person name="Palaniappan K."/>
            <person name="Land M."/>
            <person name="Hauser L."/>
            <person name="Chang Y.J."/>
            <person name="Jeffries C.D."/>
            <person name="Chain P."/>
            <person name="Saunders E."/>
            <person name="Detter J.C."/>
            <person name="Brettin T."/>
            <person name="Rohde M."/>
            <person name="Goker M."/>
            <person name="Spring S."/>
            <person name="Bristow J."/>
            <person name="Markowitz V."/>
            <person name="Hugenholtz P."/>
            <person name="Kyrpides N.C."/>
            <person name="Klenk H.P."/>
            <person name="Eisen J.A."/>
        </authorList>
    </citation>
    <scope>NUCLEOTIDE SEQUENCE [LARGE SCALE GENOMIC DNA]</scope>
    <source>
        <strain evidence="3">ATCC 49978 / DSM 6589 / Su883</strain>
    </source>
</reference>
<gene>
    <name evidence="2" type="ordered locus">Taci_1015</name>
</gene>
<name>D1B5F6_THEAS</name>
<accession>D1B5F6</accession>
<feature type="region of interest" description="Disordered" evidence="1">
    <location>
        <begin position="221"/>
        <end position="248"/>
    </location>
</feature>
<dbReference type="eggNOG" id="ENOG50330FX">
    <property type="taxonomic scope" value="Bacteria"/>
</dbReference>
<evidence type="ECO:0000313" key="3">
    <source>
        <dbReference type="Proteomes" id="UP000002030"/>
    </source>
</evidence>
<keyword evidence="3" id="KW-1185">Reference proteome</keyword>
<protein>
    <submittedName>
        <fullName evidence="2">Uncharacterized protein</fullName>
    </submittedName>
</protein>
<dbReference type="HOGENOM" id="CLU_1119726_0_0_0"/>
<sequence length="248" mass="27839">MTFTLREAIREIFRSGADYLGHRGSVGDLLIHKDELVPLIEADDAMPVSEVISRFESRRGQGPDSSSLRVFWVELPSNRPGWEDLPPWWGVPLPLFSRGKGRLNQEAERVFGSLPSLVERLSQAVDSGEEVVSLSEDMVLMMRQLCDQIYLIEDVSCDSQSAREICRWASVGRSLVDRFRANGLDVRFHQADEVIDRPGEVIPCLWEGELMGYVSIPCPPMEGAPDPEISPKGSSRKGVRRSKVRSQD</sequence>
<organism evidence="2 3">
    <name type="scientific">Thermanaerovibrio acidaminovorans (strain ATCC 49978 / DSM 6589 / Su883)</name>
    <name type="common">Selenomonas acidaminovorans</name>
    <dbReference type="NCBI Taxonomy" id="525903"/>
    <lineage>
        <taxon>Bacteria</taxon>
        <taxon>Thermotogati</taxon>
        <taxon>Synergistota</taxon>
        <taxon>Synergistia</taxon>
        <taxon>Synergistales</taxon>
        <taxon>Synergistaceae</taxon>
        <taxon>Thermanaerovibrio</taxon>
    </lineage>
</organism>